<organism evidence="11 12">
    <name type="scientific">Actinacidiphila epipremni</name>
    <dbReference type="NCBI Taxonomy" id="2053013"/>
    <lineage>
        <taxon>Bacteria</taxon>
        <taxon>Bacillati</taxon>
        <taxon>Actinomycetota</taxon>
        <taxon>Actinomycetes</taxon>
        <taxon>Kitasatosporales</taxon>
        <taxon>Streptomycetaceae</taxon>
        <taxon>Actinacidiphila</taxon>
    </lineage>
</organism>
<dbReference type="SUPFAM" id="SSF52540">
    <property type="entry name" value="P-loop containing nucleoside triphosphate hydrolases"/>
    <property type="match status" value="1"/>
</dbReference>
<sequence>MTAEAAGPAGPAGTAPGSTSESAPEPTKVSGSVSEGALPVVVVMGVSGSGKSTVGGLLAERLGVVYAEADDFHPAANIAKMSAGHPLDDADRAPWLDAIAAWIAERGGRGGVVSCSALRRRYRDRLRAAAPDLFFLHLDGSAELIGSRLAARMQHFMPPGLLRSQFEALEPLAADESGAVVSIEGGPQQIAERALAALPRGAAR</sequence>
<evidence type="ECO:0000256" key="1">
    <source>
        <dbReference type="ARBA" id="ARBA00004761"/>
    </source>
</evidence>
<keyword evidence="4 9" id="KW-0808">Transferase</keyword>
<dbReference type="InterPro" id="IPR027417">
    <property type="entry name" value="P-loop_NTPase"/>
</dbReference>
<evidence type="ECO:0000256" key="9">
    <source>
        <dbReference type="RuleBase" id="RU363066"/>
    </source>
</evidence>
<dbReference type="RefSeq" id="WP_167986277.1">
    <property type="nucleotide sequence ID" value="NZ_JAATEJ010000030.1"/>
</dbReference>
<evidence type="ECO:0000256" key="7">
    <source>
        <dbReference type="ARBA" id="ARBA00022840"/>
    </source>
</evidence>
<evidence type="ECO:0000313" key="11">
    <source>
        <dbReference type="EMBL" id="NJP47434.1"/>
    </source>
</evidence>
<comment type="pathway">
    <text evidence="1">Carbohydrate acid metabolism.</text>
</comment>
<feature type="compositionally biased region" description="Low complexity" evidence="10">
    <location>
        <begin position="1"/>
        <end position="20"/>
    </location>
</feature>
<evidence type="ECO:0000313" key="12">
    <source>
        <dbReference type="Proteomes" id="UP000734511"/>
    </source>
</evidence>
<dbReference type="InterPro" id="IPR006001">
    <property type="entry name" value="Therm_gnt_kin"/>
</dbReference>
<accession>A0ABX0ZTU8</accession>
<keyword evidence="6 9" id="KW-0418">Kinase</keyword>
<dbReference type="PANTHER" id="PTHR43442:SF3">
    <property type="entry name" value="GLUCONOKINASE-RELATED"/>
    <property type="match status" value="1"/>
</dbReference>
<gene>
    <name evidence="11" type="ORF">HCN08_29105</name>
</gene>
<evidence type="ECO:0000256" key="3">
    <source>
        <dbReference type="ARBA" id="ARBA00012054"/>
    </source>
</evidence>
<dbReference type="Gene3D" id="3.40.50.300">
    <property type="entry name" value="P-loop containing nucleotide triphosphate hydrolases"/>
    <property type="match status" value="1"/>
</dbReference>
<dbReference type="EC" id="2.7.1.12" evidence="3 9"/>
<evidence type="ECO:0000256" key="5">
    <source>
        <dbReference type="ARBA" id="ARBA00022741"/>
    </source>
</evidence>
<protein>
    <recommendedName>
        <fullName evidence="3 9">Gluconokinase</fullName>
        <ecNumber evidence="3 9">2.7.1.12</ecNumber>
    </recommendedName>
</protein>
<evidence type="ECO:0000256" key="4">
    <source>
        <dbReference type="ARBA" id="ARBA00022679"/>
    </source>
</evidence>
<feature type="region of interest" description="Disordered" evidence="10">
    <location>
        <begin position="1"/>
        <end position="32"/>
    </location>
</feature>
<dbReference type="NCBIfam" id="TIGR01313">
    <property type="entry name" value="therm_gnt_kin"/>
    <property type="match status" value="1"/>
</dbReference>
<keyword evidence="5 9" id="KW-0547">Nucleotide-binding</keyword>
<comment type="caution">
    <text evidence="11">The sequence shown here is derived from an EMBL/GenBank/DDBJ whole genome shotgun (WGS) entry which is preliminary data.</text>
</comment>
<dbReference type="Proteomes" id="UP000734511">
    <property type="component" value="Unassembled WGS sequence"/>
</dbReference>
<dbReference type="PANTHER" id="PTHR43442">
    <property type="entry name" value="GLUCONOKINASE-RELATED"/>
    <property type="match status" value="1"/>
</dbReference>
<evidence type="ECO:0000256" key="2">
    <source>
        <dbReference type="ARBA" id="ARBA00008420"/>
    </source>
</evidence>
<name>A0ABX0ZTU8_9ACTN</name>
<comment type="catalytic activity">
    <reaction evidence="8 9">
        <text>D-gluconate + ATP = 6-phospho-D-gluconate + ADP + H(+)</text>
        <dbReference type="Rhea" id="RHEA:19433"/>
        <dbReference type="ChEBI" id="CHEBI:15378"/>
        <dbReference type="ChEBI" id="CHEBI:18391"/>
        <dbReference type="ChEBI" id="CHEBI:30616"/>
        <dbReference type="ChEBI" id="CHEBI:58759"/>
        <dbReference type="ChEBI" id="CHEBI:456216"/>
        <dbReference type="EC" id="2.7.1.12"/>
    </reaction>
</comment>
<dbReference type="EMBL" id="JAATEJ010000030">
    <property type="protein sequence ID" value="NJP47434.1"/>
    <property type="molecule type" value="Genomic_DNA"/>
</dbReference>
<keyword evidence="7 9" id="KW-0067">ATP-binding</keyword>
<evidence type="ECO:0000256" key="10">
    <source>
        <dbReference type="SAM" id="MobiDB-lite"/>
    </source>
</evidence>
<dbReference type="Pfam" id="PF13671">
    <property type="entry name" value="AAA_33"/>
    <property type="match status" value="1"/>
</dbReference>
<evidence type="ECO:0000256" key="8">
    <source>
        <dbReference type="ARBA" id="ARBA00048090"/>
    </source>
</evidence>
<reference evidence="11 12" key="1">
    <citation type="submission" date="2020-03" db="EMBL/GenBank/DDBJ databases">
        <title>WGS of actinomycetes isolated from Thailand.</title>
        <authorList>
            <person name="Thawai C."/>
        </authorList>
    </citation>
    <scope>NUCLEOTIDE SEQUENCE [LARGE SCALE GENOMIC DNA]</scope>
    <source>
        <strain evidence="11 12">PRB2-1</strain>
    </source>
</reference>
<keyword evidence="12" id="KW-1185">Reference proteome</keyword>
<dbReference type="CDD" id="cd02021">
    <property type="entry name" value="GntK"/>
    <property type="match status" value="1"/>
</dbReference>
<proteinExistence type="inferred from homology"/>
<evidence type="ECO:0000256" key="6">
    <source>
        <dbReference type="ARBA" id="ARBA00022777"/>
    </source>
</evidence>
<comment type="similarity">
    <text evidence="2 9">Belongs to the gluconokinase GntK/GntV family.</text>
</comment>